<gene>
    <name evidence="6" type="primary">RE1_1200</name>
    <name evidence="6" type="ORF">CK203_085911</name>
</gene>
<keyword evidence="1" id="KW-0064">Aspartyl protease</keyword>
<dbReference type="SUPFAM" id="SSF56672">
    <property type="entry name" value="DNA/RNA polymerases"/>
    <property type="match status" value="1"/>
</dbReference>
<comment type="caution">
    <text evidence="6">The sequence shown here is derived from an EMBL/GenBank/DDBJ whole genome shotgun (WGS) entry which is preliminary data.</text>
</comment>
<evidence type="ECO:0000256" key="1">
    <source>
        <dbReference type="ARBA" id="ARBA00022750"/>
    </source>
</evidence>
<evidence type="ECO:0000313" key="7">
    <source>
        <dbReference type="Proteomes" id="UP000288805"/>
    </source>
</evidence>
<dbReference type="AlphaFoldDB" id="A0A438DI22"/>
<feature type="region of interest" description="Disordered" evidence="2">
    <location>
        <begin position="206"/>
        <end position="229"/>
    </location>
</feature>
<keyword evidence="1" id="KW-0645">Protease</keyword>
<dbReference type="Pfam" id="PF25597">
    <property type="entry name" value="SH3_retrovirus"/>
    <property type="match status" value="1"/>
</dbReference>
<dbReference type="GO" id="GO:0004190">
    <property type="term" value="F:aspartic-type endopeptidase activity"/>
    <property type="evidence" value="ECO:0007669"/>
    <property type="project" value="UniProtKB-KW"/>
</dbReference>
<feature type="compositionally biased region" description="Low complexity" evidence="2">
    <location>
        <begin position="220"/>
        <end position="229"/>
    </location>
</feature>
<reference evidence="6 7" key="1">
    <citation type="journal article" date="2018" name="PLoS Genet.">
        <title>Population sequencing reveals clonal diversity and ancestral inbreeding in the grapevine cultivar Chardonnay.</title>
        <authorList>
            <person name="Roach M.J."/>
            <person name="Johnson D.L."/>
            <person name="Bohlmann J."/>
            <person name="van Vuuren H.J."/>
            <person name="Jones S.J."/>
            <person name="Pretorius I.S."/>
            <person name="Schmidt S.A."/>
            <person name="Borneman A.R."/>
        </authorList>
    </citation>
    <scope>NUCLEOTIDE SEQUENCE [LARGE SCALE GENOMIC DNA]</scope>
    <source>
        <strain evidence="7">cv. Chardonnay</strain>
        <tissue evidence="6">Leaf</tissue>
    </source>
</reference>
<keyword evidence="1" id="KW-0378">Hydrolase</keyword>
<dbReference type="Pfam" id="PF07727">
    <property type="entry name" value="RVT_2"/>
    <property type="match status" value="1"/>
</dbReference>
<dbReference type="InterPro" id="IPR057670">
    <property type="entry name" value="SH3_retrovirus"/>
</dbReference>
<evidence type="ECO:0000259" key="5">
    <source>
        <dbReference type="Pfam" id="PF25597"/>
    </source>
</evidence>
<dbReference type="InterPro" id="IPR012337">
    <property type="entry name" value="RNaseH-like_sf"/>
</dbReference>
<evidence type="ECO:0000259" key="3">
    <source>
        <dbReference type="Pfam" id="PF07727"/>
    </source>
</evidence>
<dbReference type="Proteomes" id="UP000288805">
    <property type="component" value="Unassembled WGS sequence"/>
</dbReference>
<dbReference type="InterPro" id="IPR013103">
    <property type="entry name" value="RVT_2"/>
</dbReference>
<dbReference type="SUPFAM" id="SSF53098">
    <property type="entry name" value="Ribonuclease H-like"/>
    <property type="match status" value="1"/>
</dbReference>
<organism evidence="6 7">
    <name type="scientific">Vitis vinifera</name>
    <name type="common">Grape</name>
    <dbReference type="NCBI Taxonomy" id="29760"/>
    <lineage>
        <taxon>Eukaryota</taxon>
        <taxon>Viridiplantae</taxon>
        <taxon>Streptophyta</taxon>
        <taxon>Embryophyta</taxon>
        <taxon>Tracheophyta</taxon>
        <taxon>Spermatophyta</taxon>
        <taxon>Magnoliopsida</taxon>
        <taxon>eudicotyledons</taxon>
        <taxon>Gunneridae</taxon>
        <taxon>Pentapetalae</taxon>
        <taxon>rosids</taxon>
        <taxon>Vitales</taxon>
        <taxon>Vitaceae</taxon>
        <taxon>Viteae</taxon>
        <taxon>Vitis</taxon>
    </lineage>
</organism>
<dbReference type="Gene3D" id="3.30.420.10">
    <property type="entry name" value="Ribonuclease H-like superfamily/Ribonuclease H"/>
    <property type="match status" value="1"/>
</dbReference>
<proteinExistence type="predicted"/>
<dbReference type="GO" id="GO:0003676">
    <property type="term" value="F:nucleic acid binding"/>
    <property type="evidence" value="ECO:0007669"/>
    <property type="project" value="InterPro"/>
</dbReference>
<dbReference type="PANTHER" id="PTHR11439">
    <property type="entry name" value="GAG-POL-RELATED RETROTRANSPOSON"/>
    <property type="match status" value="1"/>
</dbReference>
<feature type="domain" description="Retroviral polymerase SH3-like" evidence="5">
    <location>
        <begin position="500"/>
        <end position="552"/>
    </location>
</feature>
<evidence type="ECO:0000256" key="2">
    <source>
        <dbReference type="SAM" id="MobiDB-lite"/>
    </source>
</evidence>
<protein>
    <submittedName>
        <fullName evidence="6">Retrovirus-related Pol polyprotein from transposon RE1</fullName>
    </submittedName>
</protein>
<dbReference type="EMBL" id="QGNW01001614">
    <property type="protein sequence ID" value="RVW35127.1"/>
    <property type="molecule type" value="Genomic_DNA"/>
</dbReference>
<evidence type="ECO:0000313" key="6">
    <source>
        <dbReference type="EMBL" id="RVW35127.1"/>
    </source>
</evidence>
<dbReference type="InterPro" id="IPR054722">
    <property type="entry name" value="PolX-like_BBD"/>
</dbReference>
<sequence>MEENMNSVADIVPIVSKITKHKLNGSNYIEWSKTIKIYLRSLAKDDHLTEEPPNDNTRKLWMQDDARLFLQIKNSINSDIVGLLSHCEFVKELMDYPDFLYSGKGNVSRMYDVWNAFHCSEKGAKSLTAYFMDFKKEVFNRVLRTENVPSSQHTNVLIAKGGNAENARRVTNRDGNRAFENRGNDSSTIECFYYHEAGHTKKNYKKLQNRNQRNQTANVATSDTATSSDSSNKIITMTAEEFAKYSQYQEALKASTLVSALAESSKTCLVSSSNKWIIDSGAIDHMTSNHKTFSTFRTHSAPPVTVANGSTYEIKGFGIVKPTSSITLSSVLNLPNLAFNLISDLMTKRTFGKGHVSDGLYILDEWVPRLVACVNTTSPVEAHCRLGHPSLPVLKKLCPQFDNLPSLDSIMEKNVSNSFQNYMSHNGILRQTSYVDTLSQNGVAERKNRHLLETARALMFQMKVPKQFWADAVSTACFLINRMPIVVLKMIFRTKDTRPSLTKLDPKALKCVFLGYSRLQKGYIYFSTDLNKYLVSTDVVFSEDTSFFSSPTSSASEEEDEEWLVYQVVNSRPTVGQSSMVDSDASLAHLGTVVDVPPAPVKPPIVQVYSRRPVTTDTCPTLAPSSFDPSSDLDLPISLRKASIDSISAPKTVTEALNHPGKKVVGSKWVFAVKVNPDGYVARLKARLVARGYAQTYGVDYSDTFSPVAKLNSIRLFISIAASQQWMIHQLDIKNAFLHGDLEEEVYLGQPPGLVAQGEYGKVCCLKKALYGLKQSPRAWFGKFSKEIQAFGMNKSKKDHSVFYKKSAVGIILLVVYVDDIVITRNDHAGISDLKAFIHSKFHTKDLGELKYFLGIKESRSKKGMFLSQRKYVFDLLEETGKIEASHVLPRWFLMYNLCQMMEIPSTTLRVKHWAALEQILCYLKKAPSLGILYSSQGHTRIECFSDADWAGSKFDRRSTTESEYRAMAQATCEIIWIHQLLCEVGMKCTMLAKLWCDNQAALHIAANPIYHERIKHIEVDYHFIREKIEENLVFTGYVKTGEQLGDIFTEALNGTRVEYFCNNLGMINIYAPA</sequence>
<dbReference type="InterPro" id="IPR036397">
    <property type="entry name" value="RNaseH_sf"/>
</dbReference>
<dbReference type="PANTHER" id="PTHR11439:SF467">
    <property type="entry name" value="INTEGRASE CATALYTIC DOMAIN-CONTAINING PROTEIN"/>
    <property type="match status" value="1"/>
</dbReference>
<feature type="domain" description="Reverse transcriptase Ty1/copia-type" evidence="3">
    <location>
        <begin position="661"/>
        <end position="881"/>
    </location>
</feature>
<accession>A0A438DI22</accession>
<feature type="compositionally biased region" description="Polar residues" evidence="2">
    <location>
        <begin position="209"/>
        <end position="219"/>
    </location>
</feature>
<dbReference type="InterPro" id="IPR043502">
    <property type="entry name" value="DNA/RNA_pol_sf"/>
</dbReference>
<feature type="domain" description="Retrovirus-related Pol polyprotein from transposon TNT 1-94-like beta-barrel" evidence="4">
    <location>
        <begin position="276"/>
        <end position="343"/>
    </location>
</feature>
<evidence type="ECO:0000259" key="4">
    <source>
        <dbReference type="Pfam" id="PF22936"/>
    </source>
</evidence>
<dbReference type="CDD" id="cd09272">
    <property type="entry name" value="RNase_HI_RT_Ty1"/>
    <property type="match status" value="1"/>
</dbReference>
<dbReference type="Pfam" id="PF22936">
    <property type="entry name" value="Pol_BBD"/>
    <property type="match status" value="1"/>
</dbReference>
<name>A0A438DI22_VITVI</name>